<feature type="compositionally biased region" description="Low complexity" evidence="1">
    <location>
        <begin position="10"/>
        <end position="19"/>
    </location>
</feature>
<organism evidence="3 4">
    <name type="scientific">Methylobacterium trifolii</name>
    <dbReference type="NCBI Taxonomy" id="1003092"/>
    <lineage>
        <taxon>Bacteria</taxon>
        <taxon>Pseudomonadati</taxon>
        <taxon>Pseudomonadota</taxon>
        <taxon>Alphaproteobacteria</taxon>
        <taxon>Hyphomicrobiales</taxon>
        <taxon>Methylobacteriaceae</taxon>
        <taxon>Methylobacterium</taxon>
    </lineage>
</organism>
<feature type="region of interest" description="Disordered" evidence="1">
    <location>
        <begin position="51"/>
        <end position="90"/>
    </location>
</feature>
<dbReference type="Proteomes" id="UP001055057">
    <property type="component" value="Unassembled WGS sequence"/>
</dbReference>
<gene>
    <name evidence="3" type="ORF">MPOCJGCO_0812</name>
</gene>
<feature type="region of interest" description="Disordered" evidence="1">
    <location>
        <begin position="1"/>
        <end position="20"/>
    </location>
</feature>
<feature type="region of interest" description="Disordered" evidence="1">
    <location>
        <begin position="122"/>
        <end position="158"/>
    </location>
</feature>
<reference evidence="3" key="1">
    <citation type="journal article" date="2021" name="Front. Microbiol.">
        <title>Comprehensive Comparative Genomics and Phenotyping of Methylobacterium Species.</title>
        <authorList>
            <person name="Alessa O."/>
            <person name="Ogura Y."/>
            <person name="Fujitani Y."/>
            <person name="Takami H."/>
            <person name="Hayashi T."/>
            <person name="Sahin N."/>
            <person name="Tani A."/>
        </authorList>
    </citation>
    <scope>NUCLEOTIDE SEQUENCE</scope>
    <source>
        <strain evidence="3">DSM 23632</strain>
    </source>
</reference>
<feature type="chain" id="PRO_5046226238" evidence="2">
    <location>
        <begin position="50"/>
        <end position="158"/>
    </location>
</feature>
<dbReference type="EMBL" id="BPRB01000049">
    <property type="protein sequence ID" value="GJE58729.1"/>
    <property type="molecule type" value="Genomic_DNA"/>
</dbReference>
<feature type="signal peptide" evidence="2">
    <location>
        <begin position="1"/>
        <end position="49"/>
    </location>
</feature>
<reference evidence="3" key="2">
    <citation type="submission" date="2021-08" db="EMBL/GenBank/DDBJ databases">
        <authorList>
            <person name="Tani A."/>
            <person name="Ola A."/>
            <person name="Ogura Y."/>
            <person name="Katsura K."/>
            <person name="Hayashi T."/>
        </authorList>
    </citation>
    <scope>NUCLEOTIDE SEQUENCE</scope>
    <source>
        <strain evidence="3">DSM 23632</strain>
    </source>
</reference>
<name>A0ABQ4TW53_9HYPH</name>
<evidence type="ECO:0000313" key="4">
    <source>
        <dbReference type="Proteomes" id="UP001055057"/>
    </source>
</evidence>
<keyword evidence="2" id="KW-0732">Signal</keyword>
<evidence type="ECO:0000256" key="1">
    <source>
        <dbReference type="SAM" id="MobiDB-lite"/>
    </source>
</evidence>
<proteinExistence type="predicted"/>
<sequence>MILHRRPRSPRAASRQRASTVSTFSRARLTGLRLAGLGILALAAAPALAADFDGGYAPPRPDYGGGYERRLPPPPPPEPEFRGPRFSAGPRFVPPPDACRVFVKRRFDEDGEPVLRRVRVCDEPSGFEGGPRHRPDFDGPPPRDGFPHRRWGWDGPRW</sequence>
<evidence type="ECO:0000313" key="3">
    <source>
        <dbReference type="EMBL" id="GJE58729.1"/>
    </source>
</evidence>
<accession>A0ABQ4TW53</accession>
<keyword evidence="4" id="KW-1185">Reference proteome</keyword>
<protein>
    <submittedName>
        <fullName evidence="3">Uncharacterized protein</fullName>
    </submittedName>
</protein>
<evidence type="ECO:0000256" key="2">
    <source>
        <dbReference type="SAM" id="SignalP"/>
    </source>
</evidence>
<comment type="caution">
    <text evidence="3">The sequence shown here is derived from an EMBL/GenBank/DDBJ whole genome shotgun (WGS) entry which is preliminary data.</text>
</comment>